<dbReference type="InterPro" id="IPR006574">
    <property type="entry name" value="PRY"/>
</dbReference>
<dbReference type="Proteomes" id="UP000261560">
    <property type="component" value="Unplaced"/>
</dbReference>
<dbReference type="GO" id="GO:0005737">
    <property type="term" value="C:cytoplasm"/>
    <property type="evidence" value="ECO:0007669"/>
    <property type="project" value="UniProtKB-ARBA"/>
</dbReference>
<organism evidence="5 6">
    <name type="scientific">Oryzias melastigma</name>
    <name type="common">Marine medaka</name>
    <dbReference type="NCBI Taxonomy" id="30732"/>
    <lineage>
        <taxon>Eukaryota</taxon>
        <taxon>Metazoa</taxon>
        <taxon>Chordata</taxon>
        <taxon>Craniata</taxon>
        <taxon>Vertebrata</taxon>
        <taxon>Euteleostomi</taxon>
        <taxon>Actinopterygii</taxon>
        <taxon>Neopterygii</taxon>
        <taxon>Teleostei</taxon>
        <taxon>Neoteleostei</taxon>
        <taxon>Acanthomorphata</taxon>
        <taxon>Ovalentaria</taxon>
        <taxon>Atherinomorphae</taxon>
        <taxon>Beloniformes</taxon>
        <taxon>Adrianichthyidae</taxon>
        <taxon>Oryziinae</taxon>
        <taxon>Oryzias</taxon>
    </lineage>
</organism>
<evidence type="ECO:0000256" key="1">
    <source>
        <dbReference type="ARBA" id="ARBA00022723"/>
    </source>
</evidence>
<reference evidence="5" key="1">
    <citation type="submission" date="2025-08" db="UniProtKB">
        <authorList>
            <consortium name="Ensembl"/>
        </authorList>
    </citation>
    <scope>IDENTIFICATION</scope>
</reference>
<proteinExistence type="predicted"/>
<dbReference type="Pfam" id="PF13765">
    <property type="entry name" value="PRY"/>
    <property type="match status" value="1"/>
</dbReference>
<dbReference type="PANTHER" id="PTHR25465">
    <property type="entry name" value="B-BOX DOMAIN CONTAINING"/>
    <property type="match status" value="1"/>
</dbReference>
<dbReference type="STRING" id="30732.ENSOMEP00000021421"/>
<reference evidence="5" key="2">
    <citation type="submission" date="2025-09" db="UniProtKB">
        <authorList>
            <consortium name="Ensembl"/>
        </authorList>
    </citation>
    <scope>IDENTIFICATION</scope>
</reference>
<keyword evidence="2" id="KW-0863">Zinc-finger</keyword>
<dbReference type="SUPFAM" id="SSF49899">
    <property type="entry name" value="Concanavalin A-like lectins/glucanases"/>
    <property type="match status" value="1"/>
</dbReference>
<protein>
    <recommendedName>
        <fullName evidence="4">B30.2/SPRY domain-containing protein</fullName>
    </recommendedName>
</protein>
<dbReference type="Ensembl" id="ENSOMET00000031062.1">
    <property type="protein sequence ID" value="ENSOMEP00000021421.1"/>
    <property type="gene ID" value="ENSOMEG00000023286.1"/>
</dbReference>
<name>A0A3B3CUZ5_ORYME</name>
<dbReference type="SMART" id="SM00449">
    <property type="entry name" value="SPRY"/>
    <property type="match status" value="1"/>
</dbReference>
<dbReference type="CDD" id="cd16040">
    <property type="entry name" value="SPRY_PRY_SNTX"/>
    <property type="match status" value="1"/>
</dbReference>
<keyword evidence="6" id="KW-1185">Reference proteome</keyword>
<keyword evidence="1" id="KW-0479">Metal-binding</keyword>
<dbReference type="OMA" id="FCHNNEE"/>
<feature type="domain" description="B30.2/SPRY" evidence="4">
    <location>
        <begin position="80"/>
        <end position="270"/>
    </location>
</feature>
<dbReference type="InterPro" id="IPR001870">
    <property type="entry name" value="B30.2/SPRY"/>
</dbReference>
<dbReference type="InterPro" id="IPR003877">
    <property type="entry name" value="SPRY_dom"/>
</dbReference>
<accession>A0A3B3CUZ5</accession>
<keyword evidence="3" id="KW-0862">Zinc</keyword>
<dbReference type="Pfam" id="PF00622">
    <property type="entry name" value="SPRY"/>
    <property type="match status" value="1"/>
</dbReference>
<evidence type="ECO:0000259" key="4">
    <source>
        <dbReference type="PROSITE" id="PS50188"/>
    </source>
</evidence>
<evidence type="ECO:0000256" key="2">
    <source>
        <dbReference type="ARBA" id="ARBA00022771"/>
    </source>
</evidence>
<dbReference type="SMART" id="SM00589">
    <property type="entry name" value="PRY"/>
    <property type="match status" value="1"/>
</dbReference>
<dbReference type="InterPro" id="IPR043136">
    <property type="entry name" value="B30.2/SPRY_sf"/>
</dbReference>
<dbReference type="PANTHER" id="PTHR25465:SF5">
    <property type="entry name" value="E3 UBIQUITIN_ISG15 LIGASE TRIM25-RELATED"/>
    <property type="match status" value="1"/>
</dbReference>
<dbReference type="PRINTS" id="PR01407">
    <property type="entry name" value="BUTYPHLNCDUF"/>
</dbReference>
<sequence>DISEEIFNQMIRLLQRRSSEVTQQIRSQQELEQMSTPSGVRPLRYFEEVRAAVSKTRDKLEKLLDEEGSNISLTVADVDVFLAEQEPKTRVRFLLFADEIQLDPDSANPSLLLSDGSRKAAVVKQPLSVSDPPDRFTVFKQVLSVQSLSRRSYWEVERRGGVCVAVAYKNISRAGSSDACLFGSNDRSWALRGCTKSYTFCHNNEETRLSAPLTSRVGVYLDHGAGVLSFYSVSETMTLIHRVHTTFTEPLHAGLWLYAEGDSAEILKLK</sequence>
<dbReference type="GO" id="GO:0008270">
    <property type="term" value="F:zinc ion binding"/>
    <property type="evidence" value="ECO:0007669"/>
    <property type="project" value="UniProtKB-KW"/>
</dbReference>
<dbReference type="AlphaFoldDB" id="A0A3B3CUZ5"/>
<dbReference type="InterPro" id="IPR051051">
    <property type="entry name" value="E3_ubiq-ligase_TRIM/RNF"/>
</dbReference>
<dbReference type="InterPro" id="IPR003879">
    <property type="entry name" value="Butyrophylin_SPRY"/>
</dbReference>
<dbReference type="Gene3D" id="2.60.120.920">
    <property type="match status" value="1"/>
</dbReference>
<dbReference type="GeneTree" id="ENSGT01150000286899"/>
<dbReference type="PROSITE" id="PS50188">
    <property type="entry name" value="B302_SPRY"/>
    <property type="match status" value="1"/>
</dbReference>
<evidence type="ECO:0000256" key="3">
    <source>
        <dbReference type="ARBA" id="ARBA00022833"/>
    </source>
</evidence>
<dbReference type="InterPro" id="IPR013320">
    <property type="entry name" value="ConA-like_dom_sf"/>
</dbReference>
<evidence type="ECO:0000313" key="5">
    <source>
        <dbReference type="Ensembl" id="ENSOMEP00000021421.1"/>
    </source>
</evidence>
<evidence type="ECO:0000313" key="6">
    <source>
        <dbReference type="Proteomes" id="UP000261560"/>
    </source>
</evidence>
<dbReference type="PaxDb" id="30732-ENSOMEP00000021421"/>